<dbReference type="CDD" id="cd04435">
    <property type="entry name" value="DEP_fRom2"/>
    <property type="match status" value="1"/>
</dbReference>
<dbReference type="Pfam" id="PF00610">
    <property type="entry name" value="DEP"/>
    <property type="match status" value="1"/>
</dbReference>
<comment type="caution">
    <text evidence="7">The sequence shown here is derived from an EMBL/GenBank/DDBJ whole genome shotgun (WGS) entry which is preliminary data.</text>
</comment>
<evidence type="ECO:0000259" key="4">
    <source>
        <dbReference type="PROSITE" id="PS50003"/>
    </source>
</evidence>
<dbReference type="InterPro" id="IPR000219">
    <property type="entry name" value="DH_dom"/>
</dbReference>
<dbReference type="InterPro" id="IPR035899">
    <property type="entry name" value="DBL_dom_sf"/>
</dbReference>
<protein>
    <recommendedName>
        <fullName evidence="9">DH domain-containing protein</fullName>
    </recommendedName>
</protein>
<name>A0A507EBN7_9FUNG</name>
<feature type="domain" description="PH" evidence="4">
    <location>
        <begin position="746"/>
        <end position="916"/>
    </location>
</feature>
<evidence type="ECO:0000256" key="2">
    <source>
        <dbReference type="ARBA" id="ARBA00022658"/>
    </source>
</evidence>
<keyword evidence="2" id="KW-0344">Guanine-nucleotide releasing factor</keyword>
<dbReference type="Proteomes" id="UP000318582">
    <property type="component" value="Unassembled WGS sequence"/>
</dbReference>
<evidence type="ECO:0008006" key="9">
    <source>
        <dbReference type="Google" id="ProtNLM"/>
    </source>
</evidence>
<feature type="domain" description="CNH" evidence="6">
    <location>
        <begin position="938"/>
        <end position="1325"/>
    </location>
</feature>
<evidence type="ECO:0000256" key="3">
    <source>
        <dbReference type="SAM" id="MobiDB-lite"/>
    </source>
</evidence>
<dbReference type="Pfam" id="PF00780">
    <property type="entry name" value="CNH"/>
    <property type="match status" value="1"/>
</dbReference>
<dbReference type="PANTHER" id="PTHR46572:SF2">
    <property type="entry name" value="RHO1 GDP-GTP EXCHANGE PROTEIN 1-RELATED"/>
    <property type="match status" value="1"/>
</dbReference>
<proteinExistence type="predicted"/>
<dbReference type="SMART" id="SM00049">
    <property type="entry name" value="DEP"/>
    <property type="match status" value="1"/>
</dbReference>
<reference evidence="7 8" key="1">
    <citation type="journal article" date="2019" name="Sci. Rep.">
        <title>Comparative genomics of chytrid fungi reveal insights into the obligate biotrophic and pathogenic lifestyle of Synchytrium endobioticum.</title>
        <authorList>
            <person name="van de Vossenberg B.T.L.H."/>
            <person name="Warris S."/>
            <person name="Nguyen H.D.T."/>
            <person name="van Gent-Pelzer M.P.E."/>
            <person name="Joly D.L."/>
            <person name="van de Geest H.C."/>
            <person name="Bonants P.J.M."/>
            <person name="Smith D.S."/>
            <person name="Levesque C.A."/>
            <person name="van der Lee T.A.J."/>
        </authorList>
    </citation>
    <scope>NUCLEOTIDE SEQUENCE [LARGE SCALE GENOMIC DNA]</scope>
    <source>
        <strain evidence="7 8">CBS 809.83</strain>
    </source>
</reference>
<feature type="region of interest" description="Disordered" evidence="3">
    <location>
        <begin position="808"/>
        <end position="862"/>
    </location>
</feature>
<dbReference type="InterPro" id="IPR001849">
    <property type="entry name" value="PH_domain"/>
</dbReference>
<keyword evidence="8" id="KW-1185">Reference proteome</keyword>
<dbReference type="InterPro" id="IPR011993">
    <property type="entry name" value="PH-like_dom_sf"/>
</dbReference>
<evidence type="ECO:0000313" key="7">
    <source>
        <dbReference type="EMBL" id="TPX61224.1"/>
    </source>
</evidence>
<dbReference type="SUPFAM" id="SSF46785">
    <property type="entry name" value="Winged helix' DNA-binding domain"/>
    <property type="match status" value="1"/>
</dbReference>
<dbReference type="InterPro" id="IPR052233">
    <property type="entry name" value="Rho-type_GEFs"/>
</dbReference>
<dbReference type="PROSITE" id="PS50003">
    <property type="entry name" value="PH_DOMAIN"/>
    <property type="match status" value="1"/>
</dbReference>
<dbReference type="InterPro" id="IPR000591">
    <property type="entry name" value="DEP_dom"/>
</dbReference>
<dbReference type="InterPro" id="IPR036388">
    <property type="entry name" value="WH-like_DNA-bd_sf"/>
</dbReference>
<dbReference type="PROSITE" id="PS50010">
    <property type="entry name" value="DH_2"/>
    <property type="match status" value="1"/>
</dbReference>
<dbReference type="InterPro" id="IPR036390">
    <property type="entry name" value="WH_DNA-bd_sf"/>
</dbReference>
<dbReference type="SUPFAM" id="SSF48065">
    <property type="entry name" value="DBL homology domain (DH-domain)"/>
    <property type="match status" value="1"/>
</dbReference>
<feature type="region of interest" description="Disordered" evidence="3">
    <location>
        <begin position="1347"/>
        <end position="1386"/>
    </location>
</feature>
<dbReference type="SMART" id="SM00325">
    <property type="entry name" value="RhoGEF"/>
    <property type="match status" value="1"/>
</dbReference>
<dbReference type="SMART" id="SM00233">
    <property type="entry name" value="PH"/>
    <property type="match status" value="1"/>
</dbReference>
<feature type="compositionally biased region" description="Pro residues" evidence="3">
    <location>
        <begin position="181"/>
        <end position="196"/>
    </location>
</feature>
<evidence type="ECO:0000256" key="1">
    <source>
        <dbReference type="ARBA" id="ARBA00022553"/>
    </source>
</evidence>
<dbReference type="InterPro" id="IPR041675">
    <property type="entry name" value="PH_5"/>
</dbReference>
<dbReference type="Gene3D" id="1.10.10.10">
    <property type="entry name" value="Winged helix-like DNA-binding domain superfamily/Winged helix DNA-binding domain"/>
    <property type="match status" value="1"/>
</dbReference>
<dbReference type="Pfam" id="PF00621">
    <property type="entry name" value="RhoGEF"/>
    <property type="match status" value="1"/>
</dbReference>
<gene>
    <name evidence="7" type="ORF">PhCBS80983_g01303</name>
</gene>
<feature type="region of interest" description="Disordered" evidence="3">
    <location>
        <begin position="1"/>
        <end position="315"/>
    </location>
</feature>
<feature type="compositionally biased region" description="Polar residues" evidence="3">
    <location>
        <begin position="127"/>
        <end position="141"/>
    </location>
</feature>
<accession>A0A507EBN7</accession>
<dbReference type="CDD" id="cd00160">
    <property type="entry name" value="RhoGEF"/>
    <property type="match status" value="1"/>
</dbReference>
<feature type="compositionally biased region" description="Basic and acidic residues" evidence="3">
    <location>
        <begin position="276"/>
        <end position="289"/>
    </location>
</feature>
<organism evidence="7 8">
    <name type="scientific">Powellomyces hirtus</name>
    <dbReference type="NCBI Taxonomy" id="109895"/>
    <lineage>
        <taxon>Eukaryota</taxon>
        <taxon>Fungi</taxon>
        <taxon>Fungi incertae sedis</taxon>
        <taxon>Chytridiomycota</taxon>
        <taxon>Chytridiomycota incertae sedis</taxon>
        <taxon>Chytridiomycetes</taxon>
        <taxon>Spizellomycetales</taxon>
        <taxon>Powellomycetaceae</taxon>
        <taxon>Powellomyces</taxon>
    </lineage>
</organism>
<dbReference type="GO" id="GO:0005085">
    <property type="term" value="F:guanyl-nucleotide exchange factor activity"/>
    <property type="evidence" value="ECO:0007669"/>
    <property type="project" value="UniProtKB-KW"/>
</dbReference>
<evidence type="ECO:0000259" key="5">
    <source>
        <dbReference type="PROSITE" id="PS50010"/>
    </source>
</evidence>
<evidence type="ECO:0000259" key="6">
    <source>
        <dbReference type="PROSITE" id="PS50219"/>
    </source>
</evidence>
<dbReference type="Gene3D" id="1.20.900.10">
    <property type="entry name" value="Dbl homology (DH) domain"/>
    <property type="match status" value="1"/>
</dbReference>
<feature type="compositionally biased region" description="Low complexity" evidence="3">
    <location>
        <begin position="988"/>
        <end position="998"/>
    </location>
</feature>
<dbReference type="SUPFAM" id="SSF50729">
    <property type="entry name" value="PH domain-like"/>
    <property type="match status" value="1"/>
</dbReference>
<sequence>MSHERGGEVPNDGRGGQGHANVHGVPQGSVGQPHLNSNYRYPQGPHQQQHQPHPYPQPIPRYQHHQQPPPPQQPPQHHMQMRPAYMDSSPPHPHQMHPVQPRPYYPQPVPQNYTSRPPYMGPPLPPSQAQHLRSLARSNTGYRPPPPPQQQYQQPHHHLHHQQQHSPPPRIDSQNPLPHVYAPPPQLPFRPYPQPQHPSQHSNLGPNRTVAPHPFQSHNAVHSHHQPQQPHHDSNTPFAIPQYRLPHHLQQQHHHLQQQGHWTPPSPSSASSHSRHQNERSDIINDVRLLHHPTPPPRVDSDPSETTTLANVPRRHSVASTADSATFLPVIYPAMLSMVAEAFRNKVPLGNRVKDSLDYNDCFVGREAVDTIAYLIKSTDRNLSLLLGRALDAQKFFHDVTYNHRLRDSSNELYKFQAPVATGSNGELARPAADADPEDGGLPNGVFTLLTDCYSPTCTRDRLCYSIACPRRLEQQTRLLSSTTSQLQRSPSRVSMTELDKKHALWSTSVSKEIVESVSDNERKRQEVIFETIQTEREFVADLDIIERVFVEPLRRSDIIPVERLDIFIEEVFFNINELHAINSRLLTKLIARQKEGSIVDKIGDIFVSVVDEFEAYVRYGGQQVLAKYALDQEKATNPEFAKFLQECERVPECRKLPIQSFLARPTTRIGRYPLLLKSAMTAAADHHPDRTLLPQAMHVIKEVLTNINREAGRAENQLKLEQLQMSLVFNPGEVMDLGLNRPETLIVREGHLVLRKNAGSEIDLQVFLFDHMLLLTKVKKAGLHKVYKRPIPLEFLVIGENHNNASRRASGLFSSGHKASPSGSFGHSHSNSATKSSSMNSSGVTRGGGGAASDSNSFRSNTVSGSPLPAVIPAPTSGFPFTILHLGRDGGSYTLYAANQAERRTWRDVIEQQKALLTDRRKRFELASVCESYFPAHNRVNSSTVYKDQLLLGTDMGLFVGPLNPFASSTEGSVESASPDGVPLTRSSSAVSSNSMSKRNALNPRQHHLAQHHSQPQLQTRRPSSFDLLNPISASSNHLTAAGSLAGFRKVVDLEKISQVDVLPNHNMITLLAERALWTYPLDVLNEAQSPSAGVTAAGTSVASSAIAARAKGEKISAHLNFYKNGVCKDRTFISGVRLTALNSTVKIYEPVGAGEVKRRGKIGKFFAGAETSVKTFKEFYIPAEASSIHYLRTKLCVGCSKGFEVVDLETLMPQGLIDAEDDRMDFVNKREGLKPISIFRLGSGDFLLCYNEFGFYIDRFGSRTKGDALIQWAGYPTSFTFSSPYIIAYEPSFIEIRNVETTLLQQIIPTANLRTLNSETRHVVVEALHAPDMQNVCRLVQVENTSSPTTEGGETEKYKQAHRSNGKVEDDNSSVNSDLPPYSF</sequence>
<dbReference type="PROSITE" id="PS50219">
    <property type="entry name" value="CNH"/>
    <property type="match status" value="1"/>
</dbReference>
<dbReference type="EMBL" id="QEAQ01000009">
    <property type="protein sequence ID" value="TPX61224.1"/>
    <property type="molecule type" value="Genomic_DNA"/>
</dbReference>
<dbReference type="STRING" id="109895.A0A507EBN7"/>
<feature type="compositionally biased region" description="Polar residues" evidence="3">
    <location>
        <begin position="1013"/>
        <end position="1022"/>
    </location>
</feature>
<dbReference type="SMART" id="SM00036">
    <property type="entry name" value="CNH"/>
    <property type="match status" value="1"/>
</dbReference>
<feature type="compositionally biased region" description="Pro residues" evidence="3">
    <location>
        <begin position="100"/>
        <end position="109"/>
    </location>
</feature>
<feature type="compositionally biased region" description="Low complexity" evidence="3">
    <location>
        <begin position="829"/>
        <end position="843"/>
    </location>
</feature>
<dbReference type="InterPro" id="IPR001180">
    <property type="entry name" value="CNH_dom"/>
</dbReference>
<evidence type="ECO:0000313" key="8">
    <source>
        <dbReference type="Proteomes" id="UP000318582"/>
    </source>
</evidence>
<dbReference type="PANTHER" id="PTHR46572">
    <property type="entry name" value="RHO1 GDP-GTP EXCHANGE PROTEIN 1-RELATED"/>
    <property type="match status" value="1"/>
</dbReference>
<dbReference type="Pfam" id="PF15405">
    <property type="entry name" value="PH_5"/>
    <property type="match status" value="1"/>
</dbReference>
<feature type="region of interest" description="Disordered" evidence="3">
    <location>
        <begin position="970"/>
        <end position="1022"/>
    </location>
</feature>
<feature type="compositionally biased region" description="Low complexity" evidence="3">
    <location>
        <begin position="42"/>
        <end position="52"/>
    </location>
</feature>
<dbReference type="GO" id="GO:0035556">
    <property type="term" value="P:intracellular signal transduction"/>
    <property type="evidence" value="ECO:0007669"/>
    <property type="project" value="InterPro"/>
</dbReference>
<feature type="compositionally biased region" description="Basic residues" evidence="3">
    <location>
        <begin position="245"/>
        <end position="256"/>
    </location>
</feature>
<keyword evidence="1" id="KW-0597">Phosphoprotein</keyword>
<dbReference type="Gene3D" id="2.30.29.30">
    <property type="entry name" value="Pleckstrin-homology domain (PH domain)/Phosphotyrosine-binding domain (PTB)"/>
    <property type="match status" value="1"/>
</dbReference>
<feature type="domain" description="DH" evidence="5">
    <location>
        <begin position="524"/>
        <end position="711"/>
    </location>
</feature>